<keyword evidence="1" id="KW-1133">Transmembrane helix</keyword>
<dbReference type="EMBL" id="JBBKAM010000002">
    <property type="protein sequence ID" value="MEJ8644786.1"/>
    <property type="molecule type" value="Genomic_DNA"/>
</dbReference>
<keyword evidence="1" id="KW-0472">Membrane</keyword>
<evidence type="ECO:0000313" key="2">
    <source>
        <dbReference type="EMBL" id="MEJ8644786.1"/>
    </source>
</evidence>
<accession>A0ABU8UA68</accession>
<evidence type="ECO:0000313" key="3">
    <source>
        <dbReference type="Proteomes" id="UP001382904"/>
    </source>
</evidence>
<reference evidence="2 3" key="1">
    <citation type="submission" date="2024-03" db="EMBL/GenBank/DDBJ databases">
        <title>Novel Streptomyces species of biotechnological and ecological value are a feature of Machair soil.</title>
        <authorList>
            <person name="Prole J.R."/>
            <person name="Goodfellow M."/>
            <person name="Allenby N."/>
            <person name="Ward A.C."/>
        </authorList>
    </citation>
    <scope>NUCLEOTIDE SEQUENCE [LARGE SCALE GENOMIC DNA]</scope>
    <source>
        <strain evidence="2 3">MS1.HAVA.3</strain>
    </source>
</reference>
<dbReference type="Proteomes" id="UP001382904">
    <property type="component" value="Unassembled WGS sequence"/>
</dbReference>
<comment type="caution">
    <text evidence="2">The sequence shown here is derived from an EMBL/GenBank/DDBJ whole genome shotgun (WGS) entry which is preliminary data.</text>
</comment>
<proteinExistence type="predicted"/>
<name>A0ABU8UA68_9ACTN</name>
<organism evidence="2 3">
    <name type="scientific">Streptomyces caledonius</name>
    <dbReference type="NCBI Taxonomy" id="3134107"/>
    <lineage>
        <taxon>Bacteria</taxon>
        <taxon>Bacillati</taxon>
        <taxon>Actinomycetota</taxon>
        <taxon>Actinomycetes</taxon>
        <taxon>Kitasatosporales</taxon>
        <taxon>Streptomycetaceae</taxon>
        <taxon>Streptomyces</taxon>
    </lineage>
</organism>
<evidence type="ECO:0000256" key="1">
    <source>
        <dbReference type="SAM" id="Phobius"/>
    </source>
</evidence>
<protein>
    <submittedName>
        <fullName evidence="2">Uncharacterized protein</fullName>
    </submittedName>
</protein>
<keyword evidence="3" id="KW-1185">Reference proteome</keyword>
<gene>
    <name evidence="2" type="ORF">WKI68_32985</name>
</gene>
<keyword evidence="1" id="KW-0812">Transmembrane</keyword>
<feature type="transmembrane region" description="Helical" evidence="1">
    <location>
        <begin position="25"/>
        <end position="50"/>
    </location>
</feature>
<sequence length="67" mass="7122">MPVPEGPPPTDSGTYDLPGAELSDMWLGFGFYGVILACALVNATALWALVRGLTGLLARRRRHPGQA</sequence>